<dbReference type="InterPro" id="IPR035463">
    <property type="entry name" value="Pex13"/>
</dbReference>
<evidence type="ECO:0000259" key="15">
    <source>
        <dbReference type="PROSITE" id="PS50002"/>
    </source>
</evidence>
<dbReference type="PANTHER" id="PTHR19332">
    <property type="entry name" value="PEROXISOMAL MEMBRANE PROTEIN PEX13"/>
    <property type="match status" value="1"/>
</dbReference>
<feature type="domain" description="SH3" evidence="15">
    <location>
        <begin position="330"/>
        <end position="396"/>
    </location>
</feature>
<evidence type="ECO:0000256" key="9">
    <source>
        <dbReference type="ARBA" id="ARBA00023140"/>
    </source>
</evidence>
<dbReference type="Pfam" id="PF04088">
    <property type="entry name" value="Peroxin-13_N"/>
    <property type="match status" value="1"/>
</dbReference>
<feature type="region of interest" description="Disordered" evidence="14">
    <location>
        <begin position="398"/>
        <end position="443"/>
    </location>
</feature>
<evidence type="ECO:0000256" key="12">
    <source>
        <dbReference type="ARBA" id="ARBA00046271"/>
    </source>
</evidence>
<dbReference type="InterPro" id="IPR007223">
    <property type="entry name" value="Peroxin-13_N"/>
</dbReference>
<evidence type="ECO:0000256" key="6">
    <source>
        <dbReference type="ARBA" id="ARBA00022989"/>
    </source>
</evidence>
<dbReference type="InterPro" id="IPR036028">
    <property type="entry name" value="SH3-like_dom_sf"/>
</dbReference>
<dbReference type="Gene3D" id="2.30.30.40">
    <property type="entry name" value="SH3 Domains"/>
    <property type="match status" value="1"/>
</dbReference>
<keyword evidence="17" id="KW-1185">Reference proteome</keyword>
<keyword evidence="3" id="KW-0813">Transport</keyword>
<keyword evidence="4" id="KW-0812">Transmembrane</keyword>
<evidence type="ECO:0000313" key="16">
    <source>
        <dbReference type="EMBL" id="CAK9437558.1"/>
    </source>
</evidence>
<keyword evidence="5" id="KW-0653">Protein transport</keyword>
<dbReference type="SMART" id="SM00326">
    <property type="entry name" value="SH3"/>
    <property type="match status" value="1"/>
</dbReference>
<proteinExistence type="inferred from homology"/>
<evidence type="ECO:0000256" key="8">
    <source>
        <dbReference type="ARBA" id="ARBA00023136"/>
    </source>
</evidence>
<gene>
    <name evidence="16" type="ORF">LODBEIA_P19360</name>
</gene>
<keyword evidence="7" id="KW-0811">Translocation</keyword>
<dbReference type="CDD" id="cd11771">
    <property type="entry name" value="SH3_Pex13p_fungal"/>
    <property type="match status" value="1"/>
</dbReference>
<organism evidence="16 17">
    <name type="scientific">Lodderomyces beijingensis</name>
    <dbReference type="NCBI Taxonomy" id="1775926"/>
    <lineage>
        <taxon>Eukaryota</taxon>
        <taxon>Fungi</taxon>
        <taxon>Dikarya</taxon>
        <taxon>Ascomycota</taxon>
        <taxon>Saccharomycotina</taxon>
        <taxon>Pichiomycetes</taxon>
        <taxon>Debaryomycetaceae</taxon>
        <taxon>Candida/Lodderomyces clade</taxon>
        <taxon>Lodderomyces</taxon>
    </lineage>
</organism>
<dbReference type="RefSeq" id="XP_066828874.1">
    <property type="nucleotide sequence ID" value="XM_066971879.1"/>
</dbReference>
<comment type="subcellular location">
    <subcellularLocation>
        <location evidence="12">Peroxisome membrane</location>
    </subcellularLocation>
</comment>
<dbReference type="GeneID" id="92207132"/>
<dbReference type="Pfam" id="PF14604">
    <property type="entry name" value="SH3_9"/>
    <property type="match status" value="1"/>
</dbReference>
<dbReference type="PANTHER" id="PTHR19332:SF1">
    <property type="entry name" value="PEROXISOMAL MEMBRANE PROTEIN PEX13"/>
    <property type="match status" value="1"/>
</dbReference>
<sequence>MSASAPRTKPWEVSSGTSAASTQQQPTAAPSSLTNPASAAGTTTSAAANPHIPDRPTSLTSEFNNVAEASPYGTSNAYGTGTTANSAYGTRGMSGYGSGMYGSGYGSSMYGGGYGGYGSGMYGGGYGGYGSGMYGSGMYGSGMYNNQANMGMMQGGFGESTQATFHLIESIIGAVGGFAQMLEATYMATHSSFFTMVNLAEQFGNLKNALGSLLGIFALIKFVKKIFAKLTGSDYNHGLNAGEFAKFEKKQHKALQESIKKSKNSSQQGKSRISLKPLLLFLAASIGFPYLLSKAIQMLNEQNKRKQMEMQQQQQQQLQSQNGGAPVDLQNLQFAKALYEFNPENPQIEIEMKPNELVAILSKLDPMGQESKWWKVRSRSGQVGYVPSNYLAVIERKPQQQRLQAPPSPSPTPATSAAPQLKHAQTSPGNVYQPSSKEWDGKPDELLQEFRKFNN</sequence>
<name>A0ABP0ZNF0_9ASCO</name>
<keyword evidence="9" id="KW-0576">Peroxisome</keyword>
<evidence type="ECO:0000256" key="7">
    <source>
        <dbReference type="ARBA" id="ARBA00023010"/>
    </source>
</evidence>
<evidence type="ECO:0000256" key="11">
    <source>
        <dbReference type="ARBA" id="ARBA00034535"/>
    </source>
</evidence>
<dbReference type="InterPro" id="IPR001452">
    <property type="entry name" value="SH3_domain"/>
</dbReference>
<evidence type="ECO:0000256" key="1">
    <source>
        <dbReference type="ARBA" id="ARBA00006033"/>
    </source>
</evidence>
<evidence type="ECO:0000256" key="5">
    <source>
        <dbReference type="ARBA" id="ARBA00022927"/>
    </source>
</evidence>
<evidence type="ECO:0000256" key="14">
    <source>
        <dbReference type="SAM" id="MobiDB-lite"/>
    </source>
</evidence>
<comment type="similarity">
    <text evidence="1">Belongs to the peroxin-13 family.</text>
</comment>
<keyword evidence="2 13" id="KW-0728">SH3 domain</keyword>
<keyword evidence="8" id="KW-0472">Membrane</keyword>
<feature type="region of interest" description="Disordered" evidence="14">
    <location>
        <begin position="1"/>
        <end position="59"/>
    </location>
</feature>
<keyword evidence="6" id="KW-1133">Transmembrane helix</keyword>
<evidence type="ECO:0000256" key="3">
    <source>
        <dbReference type="ARBA" id="ARBA00022448"/>
    </source>
</evidence>
<evidence type="ECO:0000256" key="2">
    <source>
        <dbReference type="ARBA" id="ARBA00022443"/>
    </source>
</evidence>
<protein>
    <recommendedName>
        <fullName evidence="11">Peroxisomal membrane protein PEX13</fullName>
    </recommendedName>
    <alternativeName>
        <fullName evidence="10">Peroxin-13</fullName>
    </alternativeName>
</protein>
<dbReference type="PROSITE" id="PS50002">
    <property type="entry name" value="SH3"/>
    <property type="match status" value="1"/>
</dbReference>
<feature type="compositionally biased region" description="Polar residues" evidence="14">
    <location>
        <begin position="423"/>
        <end position="436"/>
    </location>
</feature>
<reference evidence="16 17" key="1">
    <citation type="submission" date="2024-03" db="EMBL/GenBank/DDBJ databases">
        <authorList>
            <person name="Brejova B."/>
        </authorList>
    </citation>
    <scope>NUCLEOTIDE SEQUENCE [LARGE SCALE GENOMIC DNA]</scope>
    <source>
        <strain evidence="16 17">CBS 14171</strain>
    </source>
</reference>
<dbReference type="Proteomes" id="UP001497383">
    <property type="component" value="Chromosome 2"/>
</dbReference>
<evidence type="ECO:0000256" key="10">
    <source>
        <dbReference type="ARBA" id="ARBA00029693"/>
    </source>
</evidence>
<evidence type="ECO:0000313" key="17">
    <source>
        <dbReference type="Proteomes" id="UP001497383"/>
    </source>
</evidence>
<feature type="compositionally biased region" description="Low complexity" evidence="14">
    <location>
        <begin position="14"/>
        <end position="50"/>
    </location>
</feature>
<dbReference type="SUPFAM" id="SSF50044">
    <property type="entry name" value="SH3-domain"/>
    <property type="match status" value="1"/>
</dbReference>
<dbReference type="EMBL" id="OZ022406">
    <property type="protein sequence ID" value="CAK9437558.1"/>
    <property type="molecule type" value="Genomic_DNA"/>
</dbReference>
<evidence type="ECO:0000256" key="4">
    <source>
        <dbReference type="ARBA" id="ARBA00022692"/>
    </source>
</evidence>
<accession>A0ABP0ZNF0</accession>
<evidence type="ECO:0000256" key="13">
    <source>
        <dbReference type="PROSITE-ProRule" id="PRU00192"/>
    </source>
</evidence>